<feature type="domain" description="RNA polymerase sigma factor 70 region 4 type 2" evidence="2">
    <location>
        <begin position="188"/>
        <end position="236"/>
    </location>
</feature>
<comment type="caution">
    <text evidence="4">The sequence shown here is derived from an EMBL/GenBank/DDBJ whole genome shotgun (WGS) entry which is preliminary data.</text>
</comment>
<dbReference type="PANTHER" id="PTHR47756:SF1">
    <property type="entry name" value="BLL0085 PROTEIN"/>
    <property type="match status" value="1"/>
</dbReference>
<dbReference type="PANTHER" id="PTHR47756">
    <property type="entry name" value="BLL6612 PROTEIN-RELATED"/>
    <property type="match status" value="1"/>
</dbReference>
<protein>
    <submittedName>
        <fullName evidence="4">RNA polymerase sigma-70 factor</fullName>
    </submittedName>
</protein>
<dbReference type="InterPro" id="IPR007627">
    <property type="entry name" value="RNA_pol_sigma70_r2"/>
</dbReference>
<dbReference type="InterPro" id="IPR013325">
    <property type="entry name" value="RNA_pol_sigma_r2"/>
</dbReference>
<evidence type="ECO:0000259" key="2">
    <source>
        <dbReference type="Pfam" id="PF08281"/>
    </source>
</evidence>
<feature type="domain" description="DUF6596" evidence="3">
    <location>
        <begin position="254"/>
        <end position="353"/>
    </location>
</feature>
<dbReference type="Gene3D" id="1.10.1740.10">
    <property type="match status" value="1"/>
</dbReference>
<dbReference type="Proteomes" id="UP000012429">
    <property type="component" value="Unassembled WGS sequence"/>
</dbReference>
<dbReference type="SUPFAM" id="SSF88659">
    <property type="entry name" value="Sigma3 and sigma4 domains of RNA polymerase sigma factors"/>
    <property type="match status" value="1"/>
</dbReference>
<dbReference type="SUPFAM" id="SSF88946">
    <property type="entry name" value="Sigma2 domain of RNA polymerase sigma factors"/>
    <property type="match status" value="1"/>
</dbReference>
<dbReference type="InterPro" id="IPR013249">
    <property type="entry name" value="RNA_pol_sigma70_r4_t2"/>
</dbReference>
<keyword evidence="5" id="KW-1185">Reference proteome</keyword>
<dbReference type="AlphaFoldDB" id="N6V2J6"/>
<dbReference type="GO" id="GO:0016987">
    <property type="term" value="F:sigma factor activity"/>
    <property type="evidence" value="ECO:0007669"/>
    <property type="project" value="InterPro"/>
</dbReference>
<dbReference type="NCBIfam" id="TIGR02937">
    <property type="entry name" value="sigma70-ECF"/>
    <property type="match status" value="1"/>
</dbReference>
<dbReference type="Pfam" id="PF04542">
    <property type="entry name" value="Sigma70_r2"/>
    <property type="match status" value="1"/>
</dbReference>
<reference evidence="4 5" key="1">
    <citation type="journal article" date="2012" name="BMC Genomics">
        <title>Genomic basis of broad host range and environmental adaptability of Rhizobium tropici CIAT 899 and Rhizobium sp. PRF 81 which are used in inoculants for common bean (Phaseolus vulgaris L.).</title>
        <authorList>
            <person name="Ormeno-Orrillo E."/>
            <person name="Menna P."/>
            <person name="Almeida L.G."/>
            <person name="Ollero F.J."/>
            <person name="Nicolas M.F."/>
            <person name="Pains Rodrigues E."/>
            <person name="Shigueyoshi Nakatani A."/>
            <person name="Silva Batista J.S."/>
            <person name="Oliveira Chueire L.M."/>
            <person name="Souza R.C."/>
            <person name="Ribeiro Vasconcelos A.T."/>
            <person name="Megias M."/>
            <person name="Hungria M."/>
            <person name="Martinez-Romero E."/>
        </authorList>
    </citation>
    <scope>NUCLEOTIDE SEQUENCE [LARGE SCALE GENOMIC DNA]</scope>
    <source>
        <strain evidence="4 5">PRF 81</strain>
    </source>
</reference>
<proteinExistence type="predicted"/>
<evidence type="ECO:0000313" key="5">
    <source>
        <dbReference type="Proteomes" id="UP000012429"/>
    </source>
</evidence>
<dbReference type="STRING" id="363754.RHSP_51420"/>
<gene>
    <name evidence="4" type="ORF">RHSP_51420</name>
</gene>
<dbReference type="EMBL" id="AQHN01000055">
    <property type="protein sequence ID" value="ENN88055.1"/>
    <property type="molecule type" value="Genomic_DNA"/>
</dbReference>
<accession>N6V2J6</accession>
<dbReference type="InterPro" id="IPR046531">
    <property type="entry name" value="DUF6596"/>
</dbReference>
<dbReference type="Pfam" id="PF08281">
    <property type="entry name" value="Sigma70_r4_2"/>
    <property type="match status" value="1"/>
</dbReference>
<organism evidence="4 5">
    <name type="scientific">Rhizobium freirei PRF 81</name>
    <dbReference type="NCBI Taxonomy" id="363754"/>
    <lineage>
        <taxon>Bacteria</taxon>
        <taxon>Pseudomonadati</taxon>
        <taxon>Pseudomonadota</taxon>
        <taxon>Alphaproteobacteria</taxon>
        <taxon>Hyphomicrobiales</taxon>
        <taxon>Rhizobiaceae</taxon>
        <taxon>Rhizobium/Agrobacterium group</taxon>
        <taxon>Rhizobium</taxon>
    </lineage>
</organism>
<dbReference type="InterPro" id="IPR014284">
    <property type="entry name" value="RNA_pol_sigma-70_dom"/>
</dbReference>
<dbReference type="PATRIC" id="fig|363754.4.peg.2527"/>
<dbReference type="GO" id="GO:0006352">
    <property type="term" value="P:DNA-templated transcription initiation"/>
    <property type="evidence" value="ECO:0007669"/>
    <property type="project" value="InterPro"/>
</dbReference>
<evidence type="ECO:0000259" key="3">
    <source>
        <dbReference type="Pfam" id="PF20239"/>
    </source>
</evidence>
<dbReference type="Pfam" id="PF20239">
    <property type="entry name" value="DUF6596"/>
    <property type="match status" value="1"/>
</dbReference>
<dbReference type="InterPro" id="IPR013324">
    <property type="entry name" value="RNA_pol_sigma_r3/r4-like"/>
</dbReference>
<evidence type="ECO:0000313" key="4">
    <source>
        <dbReference type="EMBL" id="ENN88055.1"/>
    </source>
</evidence>
<name>N6V2J6_9HYPH</name>
<evidence type="ECO:0000259" key="1">
    <source>
        <dbReference type="Pfam" id="PF04542"/>
    </source>
</evidence>
<dbReference type="Gene3D" id="1.10.10.10">
    <property type="entry name" value="Winged helix-like DNA-binding domain superfamily/Winged helix DNA-binding domain"/>
    <property type="match status" value="1"/>
</dbReference>
<feature type="domain" description="RNA polymerase sigma-70 region 2" evidence="1">
    <location>
        <begin position="85"/>
        <end position="146"/>
    </location>
</feature>
<sequence length="490" mass="54784">MRYSSCKARKRPWRSRLNSCSCIRISCPAGKVHARCAPTSSQMPRVYATRSPKQGHDDFDLSAGRAAVTVAGAHRAILAVWRIEQPRLITSLARLLRDVPLAEDLTQEALIVALERWPETGIPERPGAWLMTTAKRRALDHLRRRRMLDQKHELIVREMEEDEQIMPDLDTPLDDDIGDEMLRLIFTACHPLISREARVALALRMICGLTTEEIARAFLVSEATIAQRIVRAKKTLSESGLTYETPHGEELSQRLASVLEVVYLIFNEGYTAARGENWLRLQLCNEALRLGRVLTSVAPLEPEAHALLALMELNASRAAARTDADGNPILLLEQDRARWDRLQIQRGLQALKRVQQLGGAGGVYALQAAIIACHARAGTAEETDWRRIADLYAELADLIPSPVVELNRAVAVGMADGPEAALAIIERLYDEPALKDYHLLPSVRGDLLYKLGRHDEARRAFETAAALAENQRERDLLLRRAAEATRAEKE</sequence>
<dbReference type="GO" id="GO:0003677">
    <property type="term" value="F:DNA binding"/>
    <property type="evidence" value="ECO:0007669"/>
    <property type="project" value="InterPro"/>
</dbReference>
<dbReference type="InterPro" id="IPR036388">
    <property type="entry name" value="WH-like_DNA-bd_sf"/>
</dbReference>